<feature type="transmembrane region" description="Helical" evidence="1">
    <location>
        <begin position="6"/>
        <end position="25"/>
    </location>
</feature>
<accession>A0A3B0QVE2</accession>
<name>A0A3B0QVE2_9ZZZZ</name>
<feature type="transmembrane region" description="Helical" evidence="1">
    <location>
        <begin position="110"/>
        <end position="130"/>
    </location>
</feature>
<keyword evidence="1" id="KW-0812">Transmembrane</keyword>
<feature type="non-terminal residue" evidence="2">
    <location>
        <position position="1"/>
    </location>
</feature>
<feature type="transmembrane region" description="Helical" evidence="1">
    <location>
        <begin position="37"/>
        <end position="57"/>
    </location>
</feature>
<reference evidence="2" key="1">
    <citation type="submission" date="2018-06" db="EMBL/GenBank/DDBJ databases">
        <authorList>
            <person name="Zhirakovskaya E."/>
        </authorList>
    </citation>
    <scope>NUCLEOTIDE SEQUENCE</scope>
</reference>
<organism evidence="2">
    <name type="scientific">hydrothermal vent metagenome</name>
    <dbReference type="NCBI Taxonomy" id="652676"/>
    <lineage>
        <taxon>unclassified sequences</taxon>
        <taxon>metagenomes</taxon>
        <taxon>ecological metagenomes</taxon>
    </lineage>
</organism>
<proteinExistence type="predicted"/>
<feature type="transmembrane region" description="Helical" evidence="1">
    <location>
        <begin position="77"/>
        <end position="98"/>
    </location>
</feature>
<dbReference type="InterPro" id="IPR009339">
    <property type="entry name" value="DUF998"/>
</dbReference>
<dbReference type="AlphaFoldDB" id="A0A3B0QVE2"/>
<evidence type="ECO:0000313" key="2">
    <source>
        <dbReference type="EMBL" id="VAV84059.1"/>
    </source>
</evidence>
<evidence type="ECO:0000256" key="1">
    <source>
        <dbReference type="SAM" id="Phobius"/>
    </source>
</evidence>
<gene>
    <name evidence="2" type="ORF">MNBD_BACTEROID02-54</name>
</gene>
<keyword evidence="1" id="KW-1133">Transmembrane helix</keyword>
<feature type="transmembrane region" description="Helical" evidence="1">
    <location>
        <begin position="136"/>
        <end position="156"/>
    </location>
</feature>
<sequence>PNGLYLRIFGFFPSGLFMTLFAFYAIRVLPKAKLTTIGFIGFGVFYGIATIVVSVFPCDVGCNKELINPSISQLIHNISGALTYIIVPFCLILIGVTAKKWNNGKAFSTLSVLCGIVALLFFILFMNNLQGGYIGLYQRIIEASILFWVVNAAFYIKRNTQQESI</sequence>
<evidence type="ECO:0008006" key="3">
    <source>
        <dbReference type="Google" id="ProtNLM"/>
    </source>
</evidence>
<protein>
    <recommendedName>
        <fullName evidence="3">DUF998 domain-containing protein</fullName>
    </recommendedName>
</protein>
<dbReference type="Pfam" id="PF06197">
    <property type="entry name" value="DUF998"/>
    <property type="match status" value="1"/>
</dbReference>
<dbReference type="EMBL" id="UOEB01000128">
    <property type="protein sequence ID" value="VAV84059.1"/>
    <property type="molecule type" value="Genomic_DNA"/>
</dbReference>
<keyword evidence="1" id="KW-0472">Membrane</keyword>